<evidence type="ECO:0000259" key="3">
    <source>
        <dbReference type="Pfam" id="PF13649"/>
    </source>
</evidence>
<comment type="caution">
    <text evidence="4">The sequence shown here is derived from an EMBL/GenBank/DDBJ whole genome shotgun (WGS) entry which is preliminary data.</text>
</comment>
<dbReference type="EMBL" id="BMCS01000001">
    <property type="protein sequence ID" value="GGF14354.1"/>
    <property type="molecule type" value="Genomic_DNA"/>
</dbReference>
<dbReference type="InterPro" id="IPR041698">
    <property type="entry name" value="Methyltransf_25"/>
</dbReference>
<gene>
    <name evidence="4" type="ORF">GCM10007298_07940</name>
</gene>
<feature type="region of interest" description="Disordered" evidence="2">
    <location>
        <begin position="157"/>
        <end position="176"/>
    </location>
</feature>
<feature type="compositionally biased region" description="Basic and acidic residues" evidence="2">
    <location>
        <begin position="157"/>
        <end position="173"/>
    </location>
</feature>
<dbReference type="CDD" id="cd02440">
    <property type="entry name" value="AdoMet_MTases"/>
    <property type="match status" value="1"/>
</dbReference>
<feature type="domain" description="Methyltransferase" evidence="3">
    <location>
        <begin position="57"/>
        <end position="148"/>
    </location>
</feature>
<proteinExistence type="predicted"/>
<dbReference type="Pfam" id="PF13649">
    <property type="entry name" value="Methyltransf_25"/>
    <property type="match status" value="1"/>
</dbReference>
<dbReference type="SUPFAM" id="SSF53335">
    <property type="entry name" value="S-adenosyl-L-methionine-dependent methyltransferases"/>
    <property type="match status" value="1"/>
</dbReference>
<sequence>MPPRVSGGTLGGVHDFDQTYWETHWRESPLPTAGSRVPPPNPYVVDETRDLTPGTALDAGCGVGSEAIWLAGQGWKVTGVDISATALEAAADRAHAAAVSEKIEWIEADASAWEPSQRWDLVMTNYAHPAIPQLDFYLRLAQWVAPGGTILIVGHRSGDHDHGSHDEAGHPPHEATATLDGITSRLDAAIWRIETAADRTRNTGGGHAHSGTLHDVVVRATRRADDHQ</sequence>
<evidence type="ECO:0000256" key="2">
    <source>
        <dbReference type="SAM" id="MobiDB-lite"/>
    </source>
</evidence>
<evidence type="ECO:0000313" key="4">
    <source>
        <dbReference type="EMBL" id="GGF14354.1"/>
    </source>
</evidence>
<keyword evidence="1" id="KW-0808">Transferase</keyword>
<organism evidence="4 5">
    <name type="scientific">Williamsia phyllosphaerae</name>
    <dbReference type="NCBI Taxonomy" id="885042"/>
    <lineage>
        <taxon>Bacteria</taxon>
        <taxon>Bacillati</taxon>
        <taxon>Actinomycetota</taxon>
        <taxon>Actinomycetes</taxon>
        <taxon>Mycobacteriales</taxon>
        <taxon>Nocardiaceae</taxon>
        <taxon>Williamsia</taxon>
    </lineage>
</organism>
<evidence type="ECO:0000313" key="5">
    <source>
        <dbReference type="Proteomes" id="UP000632454"/>
    </source>
</evidence>
<dbReference type="PANTHER" id="PTHR43861">
    <property type="entry name" value="TRANS-ACONITATE 2-METHYLTRANSFERASE-RELATED"/>
    <property type="match status" value="1"/>
</dbReference>
<accession>A0ABQ1UCY7</accession>
<dbReference type="InterPro" id="IPR029063">
    <property type="entry name" value="SAM-dependent_MTases_sf"/>
</dbReference>
<name>A0ABQ1UCY7_9NOCA</name>
<dbReference type="Gene3D" id="3.40.50.150">
    <property type="entry name" value="Vaccinia Virus protein VP39"/>
    <property type="match status" value="1"/>
</dbReference>
<protein>
    <recommendedName>
        <fullName evidence="3">Methyltransferase domain-containing protein</fullName>
    </recommendedName>
</protein>
<reference evidence="5" key="1">
    <citation type="journal article" date="2019" name="Int. J. Syst. Evol. Microbiol.">
        <title>The Global Catalogue of Microorganisms (GCM) 10K type strain sequencing project: providing services to taxonomists for standard genome sequencing and annotation.</title>
        <authorList>
            <consortium name="The Broad Institute Genomics Platform"/>
            <consortium name="The Broad Institute Genome Sequencing Center for Infectious Disease"/>
            <person name="Wu L."/>
            <person name="Ma J."/>
        </authorList>
    </citation>
    <scope>NUCLEOTIDE SEQUENCE [LARGE SCALE GENOMIC DNA]</scope>
    <source>
        <strain evidence="5">CCM 7855</strain>
    </source>
</reference>
<keyword evidence="5" id="KW-1185">Reference proteome</keyword>
<dbReference type="Proteomes" id="UP000632454">
    <property type="component" value="Unassembled WGS sequence"/>
</dbReference>
<evidence type="ECO:0000256" key="1">
    <source>
        <dbReference type="ARBA" id="ARBA00022679"/>
    </source>
</evidence>